<reference evidence="3" key="1">
    <citation type="submission" date="2013-12" db="EMBL/GenBank/DDBJ databases">
        <authorList>
            <person name="Genoscope - CEA"/>
        </authorList>
    </citation>
    <scope>NUCLEOTIDE SEQUENCE</scope>
    <source>
        <strain evidence="3">CBS 1993</strain>
    </source>
</reference>
<dbReference type="PANTHER" id="PTHR47563:SF1">
    <property type="entry name" value="PROTEIN FMP25, MITOCHONDRIAL"/>
    <property type="match status" value="1"/>
</dbReference>
<sequence>MLKVITRRTPRSVACLGLRFNSGGPPKEYKFDPAAHHEVPKDQQQKYESQQRYKAVLLGIAAFGGAIGAFQVYNNYGWVRAKITGHSGFQSEMADQEAKARYDLKKKQELKQQLAITDPNDSTVPGLYVCGSNEYGIISADKKVKFQTILKRVPFFDGMLLRDVKLGDQSACAIDSKGNLFQWGKNFDPKGVEPRISVKGLGLVKCEISNGAVYALAKDGSVYYFPESSEEQKQFKVESRNAIGIKSTKHYQKLKLEKAKDIAAGDQHLVMLSSTGKVFTMATGFKNIEKSNGQFGSTKMTQFDTPPLPNVPIEVSLLNRFKDDKTGEYKPRLITQIAAGKFHTLALDNLGYVWSFGHNVYGSLGKHVAYNTEIIPYPSKVELFSAHFKKDDFPQCVNIAAGGFTSFATFVSSNIYKLFEESLKGKKRTDFSDLTQTESDSQLHLSWGKGLKGELGTSHFTHSQPEPAKMKILNSLKDYNEENHRLESTKIKSWSVGESHVLITLDSGDVYAWGDNEYGQLGNGKRVRSAAPFNPPALVEPQDKNVTLRKLENVNNRLTLKSWKKYEQSVVAGSGATGLYYKPL</sequence>
<keyword evidence="2" id="KW-0472">Membrane</keyword>
<dbReference type="InterPro" id="IPR009091">
    <property type="entry name" value="RCC1/BLIP-II"/>
</dbReference>
<dbReference type="Gene3D" id="2.130.10.30">
    <property type="entry name" value="Regulator of chromosome condensation 1/beta-lactamase-inhibitor protein II"/>
    <property type="match status" value="1"/>
</dbReference>
<dbReference type="InterPro" id="IPR053245">
    <property type="entry name" value="MitoProcess-Associated"/>
</dbReference>
<name>W6MUB0_9ASCO</name>
<protein>
    <submittedName>
        <fullName evidence="3">Uncharacterized protein</fullName>
    </submittedName>
</protein>
<evidence type="ECO:0000256" key="1">
    <source>
        <dbReference type="PROSITE-ProRule" id="PRU00235"/>
    </source>
</evidence>
<keyword evidence="2" id="KW-1133">Transmembrane helix</keyword>
<dbReference type="GO" id="GO:0005743">
    <property type="term" value="C:mitochondrial inner membrane"/>
    <property type="evidence" value="ECO:0007669"/>
    <property type="project" value="TreeGrafter"/>
</dbReference>
<dbReference type="SUPFAM" id="SSF50985">
    <property type="entry name" value="RCC1/BLIP-II"/>
    <property type="match status" value="1"/>
</dbReference>
<dbReference type="Pfam" id="PF13540">
    <property type="entry name" value="RCC1_2"/>
    <property type="match status" value="2"/>
</dbReference>
<dbReference type="GeneID" id="34522449"/>
<dbReference type="PANTHER" id="PTHR47563">
    <property type="entry name" value="PROTEIN FMP25, MITOCHONDRIAL"/>
    <property type="match status" value="1"/>
</dbReference>
<dbReference type="InterPro" id="IPR000408">
    <property type="entry name" value="Reg_chr_condens"/>
</dbReference>
<accession>W6MUB0</accession>
<feature type="repeat" description="RCC1" evidence="1">
    <location>
        <begin position="351"/>
        <end position="412"/>
    </location>
</feature>
<dbReference type="HOGENOM" id="CLU_028610_0_0_1"/>
<proteinExistence type="predicted"/>
<dbReference type="EMBL" id="HG793130">
    <property type="protein sequence ID" value="CDK29072.1"/>
    <property type="molecule type" value="Genomic_DNA"/>
</dbReference>
<evidence type="ECO:0000313" key="3">
    <source>
        <dbReference type="EMBL" id="CDK29072.1"/>
    </source>
</evidence>
<dbReference type="OrthoDB" id="10256179at2759"/>
<evidence type="ECO:0000256" key="2">
    <source>
        <dbReference type="SAM" id="Phobius"/>
    </source>
</evidence>
<organism evidence="3 4">
    <name type="scientific">Kuraishia capsulata CBS 1993</name>
    <dbReference type="NCBI Taxonomy" id="1382522"/>
    <lineage>
        <taxon>Eukaryota</taxon>
        <taxon>Fungi</taxon>
        <taxon>Dikarya</taxon>
        <taxon>Ascomycota</taxon>
        <taxon>Saccharomycotina</taxon>
        <taxon>Pichiomycetes</taxon>
        <taxon>Pichiales</taxon>
        <taxon>Pichiaceae</taxon>
        <taxon>Kuraishia</taxon>
    </lineage>
</organism>
<keyword evidence="2" id="KW-0812">Transmembrane</keyword>
<dbReference type="RefSeq" id="XP_022461061.1">
    <property type="nucleotide sequence ID" value="XM_022606205.1"/>
</dbReference>
<reference evidence="3" key="2">
    <citation type="submission" date="2014-02" db="EMBL/GenBank/DDBJ databases">
        <title>Complete DNA sequence of /Kuraishia capsulata/ illustrates novel genomic features among budding yeasts (/Saccharomycotina/).</title>
        <authorList>
            <person name="Morales L."/>
            <person name="Noel B."/>
            <person name="Porcel B."/>
            <person name="Marcet-Houben M."/>
            <person name="Hullo M-F."/>
            <person name="Sacerdot C."/>
            <person name="Tekaia F."/>
            <person name="Leh-Louis V."/>
            <person name="Despons L."/>
            <person name="Khanna V."/>
            <person name="Aury J-M."/>
            <person name="Barbe V."/>
            <person name="Couloux A."/>
            <person name="Labadie K."/>
            <person name="Pelletier E."/>
            <person name="Souciet J-L."/>
            <person name="Boekhout T."/>
            <person name="Gabaldon T."/>
            <person name="Wincker P."/>
            <person name="Dujon B."/>
        </authorList>
    </citation>
    <scope>NUCLEOTIDE SEQUENCE</scope>
    <source>
        <strain evidence="3">CBS 1993</strain>
    </source>
</reference>
<dbReference type="PROSITE" id="PS50012">
    <property type="entry name" value="RCC1_3"/>
    <property type="match status" value="2"/>
</dbReference>
<gene>
    <name evidence="3" type="ORF">KUCA_T00005059001</name>
</gene>
<dbReference type="STRING" id="1382522.W6MUB0"/>
<dbReference type="AlphaFoldDB" id="W6MUB0"/>
<feature type="repeat" description="RCC1" evidence="1">
    <location>
        <begin position="508"/>
        <end position="546"/>
    </location>
</feature>
<keyword evidence="4" id="KW-1185">Reference proteome</keyword>
<dbReference type="GO" id="GO:0034551">
    <property type="term" value="P:mitochondrial respiratory chain complex III assembly"/>
    <property type="evidence" value="ECO:0007669"/>
    <property type="project" value="TreeGrafter"/>
</dbReference>
<evidence type="ECO:0000313" key="4">
    <source>
        <dbReference type="Proteomes" id="UP000019384"/>
    </source>
</evidence>
<dbReference type="PROSITE" id="PS00626">
    <property type="entry name" value="RCC1_2"/>
    <property type="match status" value="2"/>
</dbReference>
<dbReference type="Proteomes" id="UP000019384">
    <property type="component" value="Unassembled WGS sequence"/>
</dbReference>
<feature type="transmembrane region" description="Helical" evidence="2">
    <location>
        <begin position="55"/>
        <end position="73"/>
    </location>
</feature>